<dbReference type="CDD" id="cd03382">
    <property type="entry name" value="PAP2_dolichyldiphosphatase"/>
    <property type="match status" value="1"/>
</dbReference>
<evidence type="ECO:0000313" key="8">
    <source>
        <dbReference type="EMBL" id="CUV08073.1"/>
    </source>
</evidence>
<evidence type="ECO:0000256" key="6">
    <source>
        <dbReference type="SAM" id="Phobius"/>
    </source>
</evidence>
<reference evidence="9 10" key="1">
    <citation type="submission" date="2014-11" db="EMBL/GenBank/DDBJ databases">
        <title>Comparative genomic analysis of Cryptosporidium hominis reveals occurrence of genetic recombination in virulent subtypes.</title>
        <authorList>
            <person name="Guo Y."/>
            <person name="Tang K."/>
            <person name="Frace M."/>
            <person name="Li N."/>
            <person name="Roellig D.M."/>
            <person name="Sammons S."/>
            <person name="Knipe K."/>
            <person name="Rowe L."/>
            <person name="Feng Y."/>
            <person name="Xiao L."/>
        </authorList>
    </citation>
    <scope>NUCLEOTIDE SEQUENCE [LARGE SCALE GENOMIC DNA]</scope>
    <source>
        <strain evidence="9">30976</strain>
    </source>
</reference>
<feature type="transmembrane region" description="Helical" evidence="6">
    <location>
        <begin position="213"/>
        <end position="237"/>
    </location>
</feature>
<reference evidence="9 10" key="3">
    <citation type="submission" date="2017-10" db="EMBL/GenBank/DDBJ databases">
        <title>Consistent, comparative and evidence-based genome annotation and re-annotation for the closely-related species, Cryptosporidium parvum, C. hominis and C. tyzzeri.</title>
        <authorList>
            <person name="Baptista R.P."/>
            <person name="Li Y."/>
            <person name="Sateriale A."/>
            <person name="Striepen B."/>
            <person name="Kissinger J.C."/>
        </authorList>
    </citation>
    <scope>NUCLEOTIDE SEQUENCE [LARGE SCALE GENOMIC DNA]</scope>
    <source>
        <strain evidence="9">30976</strain>
    </source>
</reference>
<sequence>MLGSNASSSLQSLTDNPQFTGLRNIRQSKSIYPESILISSNNINSGSASNSCSNSIINGVNGSNNGNGLSSSVQTSRIKSDDLFVSPGSGKLLDKYWRSSTELWNDLECGIVYPDYSSNIGRNSLTSSQVSSGQYTHPFGLFSVSIHPVLTRKNALAIFYSFIPYIIGLVLFVWLLIGDSFVPAYALIMMLASSASSEFFLKNIFKSPRPPNSACASYGMPSSHCVTSYSILIWLLLENINALGFVSGFLFKLSIILITAPVPWARWYVEDHTIPQCIWGCIVGIFIGIFAFIMRIQFFYSNLVF</sequence>
<evidence type="ECO:0000256" key="5">
    <source>
        <dbReference type="ARBA" id="ARBA00023136"/>
    </source>
</evidence>
<dbReference type="VEuPathDB" id="CryptoDB:CHUDEA8_5200"/>
<keyword evidence="2 6" id="KW-0812">Transmembrane</keyword>
<dbReference type="VEuPathDB" id="CryptoDB:GY17_00000973"/>
<accession>A0A0S4TL08</accession>
<feature type="domain" description="Phosphatidic acid phosphatase type 2/haloperoxidase" evidence="7">
    <location>
        <begin position="187"/>
        <end position="295"/>
    </location>
</feature>
<evidence type="ECO:0000259" key="7">
    <source>
        <dbReference type="Pfam" id="PF01569"/>
    </source>
</evidence>
<keyword evidence="10" id="KW-1185">Reference proteome</keyword>
<organism evidence="8">
    <name type="scientific">Cryptosporidium hominis</name>
    <dbReference type="NCBI Taxonomy" id="237895"/>
    <lineage>
        <taxon>Eukaryota</taxon>
        <taxon>Sar</taxon>
        <taxon>Alveolata</taxon>
        <taxon>Apicomplexa</taxon>
        <taxon>Conoidasida</taxon>
        <taxon>Coccidia</taxon>
        <taxon>Eucoccidiorida</taxon>
        <taxon>Eimeriorina</taxon>
        <taxon>Cryptosporidiidae</taxon>
        <taxon>Cryptosporidium</taxon>
    </lineage>
</organism>
<dbReference type="Proteomes" id="UP001429100">
    <property type="component" value="Unassembled WGS sequence"/>
</dbReference>
<protein>
    <submittedName>
        <fullName evidence="9">Phosphatidic acid phosphatase type 2/haloperoxidase</fullName>
    </submittedName>
</protein>
<dbReference type="Gene3D" id="1.20.144.10">
    <property type="entry name" value="Phosphatidic acid phosphatase type 2/haloperoxidase"/>
    <property type="match status" value="1"/>
</dbReference>
<comment type="subcellular location">
    <subcellularLocation>
        <location evidence="1">Membrane</location>
        <topology evidence="1">Multi-pass membrane protein</topology>
    </subcellularLocation>
</comment>
<evidence type="ECO:0000256" key="1">
    <source>
        <dbReference type="ARBA" id="ARBA00004141"/>
    </source>
</evidence>
<evidence type="ECO:0000256" key="3">
    <source>
        <dbReference type="ARBA" id="ARBA00022801"/>
    </source>
</evidence>
<feature type="transmembrane region" description="Helical" evidence="6">
    <location>
        <begin position="183"/>
        <end position="201"/>
    </location>
</feature>
<keyword evidence="3" id="KW-0378">Hydrolase</keyword>
<dbReference type="GO" id="GO:0042392">
    <property type="term" value="F:sphingosine-1-phosphate phosphatase activity"/>
    <property type="evidence" value="ECO:0007669"/>
    <property type="project" value="TreeGrafter"/>
</dbReference>
<dbReference type="InterPro" id="IPR000326">
    <property type="entry name" value="PAP2/HPO"/>
</dbReference>
<dbReference type="AlphaFoldDB" id="A0A0S4TL08"/>
<dbReference type="Proteomes" id="UP000199752">
    <property type="component" value="Chromosome 8"/>
</dbReference>
<gene>
    <name evidence="8" type="ORF">CHUDEA8_5200</name>
    <name evidence="9" type="ORF">GY17_00000973</name>
</gene>
<dbReference type="PANTHER" id="PTHR14969">
    <property type="entry name" value="SPHINGOSINE-1-PHOSPHATE PHOSPHOHYDROLASE"/>
    <property type="match status" value="1"/>
</dbReference>
<feature type="transmembrane region" description="Helical" evidence="6">
    <location>
        <begin position="155"/>
        <end position="177"/>
    </location>
</feature>
<evidence type="ECO:0000256" key="4">
    <source>
        <dbReference type="ARBA" id="ARBA00022989"/>
    </source>
</evidence>
<feature type="transmembrane region" description="Helical" evidence="6">
    <location>
        <begin position="277"/>
        <end position="300"/>
    </location>
</feature>
<dbReference type="OrthoDB" id="302705at2759"/>
<feature type="transmembrane region" description="Helical" evidence="6">
    <location>
        <begin position="243"/>
        <end position="265"/>
    </location>
</feature>
<evidence type="ECO:0000313" key="9">
    <source>
        <dbReference type="EMBL" id="PPS98069.1"/>
    </source>
</evidence>
<dbReference type="VEuPathDB" id="CryptoDB:ChTU502y2012_400fg0110"/>
<keyword evidence="5 6" id="KW-0472">Membrane</keyword>
<dbReference type="EMBL" id="JTAI01000002">
    <property type="protein sequence ID" value="PPS98069.1"/>
    <property type="molecule type" value="Genomic_DNA"/>
</dbReference>
<name>A0A0S4TL08_CRYHO</name>
<keyword evidence="4 6" id="KW-1133">Transmembrane helix</keyword>
<reference evidence="8" key="2">
    <citation type="submission" date="2015-08" db="EMBL/GenBank/DDBJ databases">
        <authorList>
            <person name="Babu N.S."/>
            <person name="Beckwith C.J."/>
            <person name="Beseler K.G."/>
            <person name="Brison A."/>
            <person name="Carone J.V."/>
            <person name="Caskin T.P."/>
            <person name="Diamond M."/>
            <person name="Durham M.E."/>
            <person name="Foxe J.M."/>
            <person name="Go M."/>
            <person name="Henderson B.A."/>
            <person name="Jones I.B."/>
            <person name="McGettigan J.A."/>
            <person name="Micheletti S.J."/>
            <person name="Nasrallah M.E."/>
            <person name="Ortiz D."/>
            <person name="Piller C.R."/>
            <person name="Privatt S.R."/>
            <person name="Schneider S.L."/>
            <person name="Sharp S."/>
            <person name="Smith T.C."/>
            <person name="Stanton J.D."/>
            <person name="Ullery H.E."/>
            <person name="Wilson R.J."/>
            <person name="Serrano M.G."/>
            <person name="Buck G."/>
            <person name="Lee V."/>
            <person name="Wang Y."/>
            <person name="Carvalho R."/>
            <person name="Voegtly L."/>
            <person name="Shi R."/>
            <person name="Duckworth R."/>
            <person name="Johnson A."/>
            <person name="Loviza R."/>
            <person name="Walstead R."/>
            <person name="Shah Z."/>
            <person name="Kiflezghi M."/>
            <person name="Wade K."/>
            <person name="Ball S.L."/>
            <person name="Bradley K.W."/>
            <person name="Asai D.J."/>
            <person name="Bowman C.A."/>
            <person name="Russell D.A."/>
            <person name="Pope W.H."/>
            <person name="Jacobs-Sera D."/>
            <person name="Hendrix R.W."/>
            <person name="Hatfull G.F."/>
        </authorList>
    </citation>
    <scope>NUCLEOTIDE SEQUENCE [LARGE SCALE GENOMIC DNA]</scope>
</reference>
<proteinExistence type="predicted"/>
<dbReference type="SUPFAM" id="SSF48317">
    <property type="entry name" value="Acid phosphatase/Vanadium-dependent haloperoxidase"/>
    <property type="match status" value="1"/>
</dbReference>
<dbReference type="GO" id="GO:0016020">
    <property type="term" value="C:membrane"/>
    <property type="evidence" value="ECO:0007669"/>
    <property type="project" value="UniProtKB-SubCell"/>
</dbReference>
<evidence type="ECO:0000256" key="2">
    <source>
        <dbReference type="ARBA" id="ARBA00022692"/>
    </source>
</evidence>
<dbReference type="EMBL" id="LN877954">
    <property type="protein sequence ID" value="CUV08073.1"/>
    <property type="molecule type" value="Genomic_DNA"/>
</dbReference>
<dbReference type="PANTHER" id="PTHR14969:SF13">
    <property type="entry name" value="AT30094P"/>
    <property type="match status" value="1"/>
</dbReference>
<dbReference type="InterPro" id="IPR036938">
    <property type="entry name" value="PAP2/HPO_sf"/>
</dbReference>
<dbReference type="InterPro" id="IPR039667">
    <property type="entry name" value="Dolichyldiphosphatase_PAP2"/>
</dbReference>
<dbReference type="VEuPathDB" id="CryptoDB:Chro.80594"/>
<dbReference type="Pfam" id="PF01569">
    <property type="entry name" value="PAP2"/>
    <property type="match status" value="1"/>
</dbReference>
<evidence type="ECO:0000313" key="10">
    <source>
        <dbReference type="Proteomes" id="UP001429100"/>
    </source>
</evidence>